<name>A0ACC1NK99_9HYPO</name>
<evidence type="ECO:0000313" key="1">
    <source>
        <dbReference type="EMBL" id="KAJ2979026.1"/>
    </source>
</evidence>
<comment type="caution">
    <text evidence="1">The sequence shown here is derived from an EMBL/GenBank/DDBJ whole genome shotgun (WGS) entry which is preliminary data.</text>
</comment>
<protein>
    <submittedName>
        <fullName evidence="1">Uncharacterized protein</fullName>
    </submittedName>
</protein>
<sequence length="888" mass="100905">MGRPEQGLDEGYPLPWPTSQRWNPGYDVPRNSFENSVLASLAVRDASKHGHPDRGEESLGSLSHANTLVHESGKANHRLPARPPKEPVKVHQALSDLSHWLETLSELYMNNLDNRARWDPRWLNVTHRERFGGLSATGVTVVDYISGQETASPVTATDKDHLATLLQNRPAGCGLRVVMVTDLSRFTMGAVGQIYDVDPEFWFEHLTNSGYAASDSQLKVCNAIWMNWNEQETRFRHRPLPGAGQRTEWNIPRRTRMRSWAHLRWGRLGLMHYLGKKGFNEGEIEVRLGDGRWLMERDVVLDKWGRFMTKQMLAKAKSVDEARKKKKLKKSTQSFPSIPVPATEEDPNKPNRDIGQVVTRQENASAIVLIFDPPRKMKNLQTDELSPTLTFMPRAMEVESYTDEELWRSAGAEETYLDPPPPPITNKEIKKQKKEATKDKIRQKRDSLRNRFRRRKPSLDSPDKAEWNDPDHSDTASSLTSDDDYDEEYEEGLREEYRNPKPYSRDRAFARKYTLSTQELALRYLCRLSSAQITKDGEGFVASLLNSIILDDFWRLLSEMRSELDHLDGDFSGGLFTQLVESIGNSVRQNLAWVRCSLQELNEWAMHLQISAKIMSPSAEITEELELLIRDVQALQLRADSTLNMLASSMSLSQSSLVIEQTSGINKLTELAFFFVPLSFITSVFSMQVMELTSAPPHIWTWGLALSLVFLTTYLIRILLRSPSVRIGVLHCRATIINRFSSSRSGSAEQRLNTVSNRAVAKFILFFSAIVIIMLVIVFVVVVLLLFIFFGFWAGAAATALYFIVTRWPEPAVLAPCFISLPIATGGAWVTWLWADEICDWAETVMMSSLNAIVEMFPEKWRLDSVDDDDLSREGVNTYARQALTLAT</sequence>
<reference evidence="1" key="1">
    <citation type="submission" date="2022-08" db="EMBL/GenBank/DDBJ databases">
        <title>Genome Sequence of Lecanicillium fungicola.</title>
        <authorList>
            <person name="Buettner E."/>
        </authorList>
    </citation>
    <scope>NUCLEOTIDE SEQUENCE</scope>
    <source>
        <strain evidence="1">Babe33</strain>
    </source>
</reference>
<dbReference type="EMBL" id="JANJQO010000321">
    <property type="protein sequence ID" value="KAJ2979026.1"/>
    <property type="molecule type" value="Genomic_DNA"/>
</dbReference>
<accession>A0ACC1NK99</accession>
<proteinExistence type="predicted"/>
<keyword evidence="2" id="KW-1185">Reference proteome</keyword>
<organism evidence="1 2">
    <name type="scientific">Zarea fungicola</name>
    <dbReference type="NCBI Taxonomy" id="93591"/>
    <lineage>
        <taxon>Eukaryota</taxon>
        <taxon>Fungi</taxon>
        <taxon>Dikarya</taxon>
        <taxon>Ascomycota</taxon>
        <taxon>Pezizomycotina</taxon>
        <taxon>Sordariomycetes</taxon>
        <taxon>Hypocreomycetidae</taxon>
        <taxon>Hypocreales</taxon>
        <taxon>Cordycipitaceae</taxon>
        <taxon>Zarea</taxon>
    </lineage>
</organism>
<dbReference type="Proteomes" id="UP001143910">
    <property type="component" value="Unassembled WGS sequence"/>
</dbReference>
<gene>
    <name evidence="1" type="ORF">NQ176_g3494</name>
</gene>
<evidence type="ECO:0000313" key="2">
    <source>
        <dbReference type="Proteomes" id="UP001143910"/>
    </source>
</evidence>